<evidence type="ECO:0000259" key="1">
    <source>
        <dbReference type="Pfam" id="PF22479"/>
    </source>
</evidence>
<dbReference type="Proteomes" id="UP000282597">
    <property type="component" value="Chromosome"/>
</dbReference>
<evidence type="ECO:0000313" key="2">
    <source>
        <dbReference type="EMBL" id="BBE08575.1"/>
    </source>
</evidence>
<proteinExistence type="predicted"/>
<dbReference type="Pfam" id="PF22479">
    <property type="entry name" value="Pam3_gp18"/>
    <property type="match status" value="1"/>
</dbReference>
<evidence type="ECO:0000313" key="3">
    <source>
        <dbReference type="Proteomes" id="UP000282597"/>
    </source>
</evidence>
<dbReference type="RefSeq" id="WP_045363234.1">
    <property type="nucleotide sequence ID" value="NZ_AP018150.1"/>
</dbReference>
<sequence>MHLIPVDSAPYQEMTIAFKAHALRLTLRYNSLADYWALDVFDLKRERYTAQGQPLIVGTPILWRRPIDYCFILTDENGIGLDPVGGEDLGQRCLLYIADKAQITALV</sequence>
<gene>
    <name evidence="2" type="ORF">MCB1EB_0414</name>
</gene>
<accession>A0A2Z6ET51</accession>
<name>A0A2Z6ET51_9BURK</name>
<protein>
    <recommendedName>
        <fullName evidence="1">Cyanophage baseplate Pam3 plug gp18 domain-containing protein</fullName>
    </recommendedName>
</protein>
<dbReference type="AlphaFoldDB" id="A0A2Z6ET51"/>
<organism evidence="2 3">
    <name type="scientific">Mycoavidus cysteinexigens</name>
    <dbReference type="NCBI Taxonomy" id="1553431"/>
    <lineage>
        <taxon>Bacteria</taxon>
        <taxon>Pseudomonadati</taxon>
        <taxon>Pseudomonadota</taxon>
        <taxon>Betaproteobacteria</taxon>
        <taxon>Burkholderiales</taxon>
        <taxon>Burkholderiaceae</taxon>
        <taxon>Mycoavidus</taxon>
    </lineage>
</organism>
<dbReference type="EMBL" id="AP018150">
    <property type="protein sequence ID" value="BBE08575.1"/>
    <property type="molecule type" value="Genomic_DNA"/>
</dbReference>
<feature type="domain" description="Cyanophage baseplate Pam3 plug gp18" evidence="1">
    <location>
        <begin position="1"/>
        <end position="99"/>
    </location>
</feature>
<reference evidence="2 3" key="1">
    <citation type="journal article" date="2018" name="Microbes Environ.">
        <title>Comparative Genomic Insights into Endofungal Lifestyles of Two Bacterial Endosymbionts, Mycoavidus cysteinexigens and Burkholderia rhizoxinica.</title>
        <authorList>
            <person name="Sharmin D."/>
            <person name="Guo Y."/>
            <person name="Nishizawa T."/>
            <person name="Ohshima S."/>
            <person name="Sato Y."/>
            <person name="Takashima Y."/>
            <person name="Narisawa K."/>
            <person name="Ohta H."/>
        </authorList>
    </citation>
    <scope>NUCLEOTIDE SEQUENCE [LARGE SCALE GENOMIC DNA]</scope>
    <source>
        <strain evidence="2 3">B1-EB</strain>
    </source>
</reference>
<dbReference type="KEGG" id="mcys:MCB1EB_0414"/>
<keyword evidence="3" id="KW-1185">Reference proteome</keyword>
<dbReference type="InterPro" id="IPR054252">
    <property type="entry name" value="Pam3_gp18"/>
</dbReference>